<organism evidence="1 2">
    <name type="scientific">Ventrimonas faecis</name>
    <dbReference type="NCBI Taxonomy" id="3133170"/>
    <lineage>
        <taxon>Bacteria</taxon>
        <taxon>Bacillati</taxon>
        <taxon>Bacillota</taxon>
        <taxon>Clostridia</taxon>
        <taxon>Lachnospirales</taxon>
        <taxon>Lachnospiraceae</taxon>
        <taxon>Ventrimonas</taxon>
    </lineage>
</organism>
<name>A0ABV1HQF9_9FIRM</name>
<evidence type="ECO:0000313" key="2">
    <source>
        <dbReference type="Proteomes" id="UP001437460"/>
    </source>
</evidence>
<sequence>MSFNEGDVAPMYMGVVTFEIPKAVISGILK</sequence>
<proteinExistence type="predicted"/>
<reference evidence="1 2" key="1">
    <citation type="submission" date="2024-03" db="EMBL/GenBank/DDBJ databases">
        <title>Human intestinal bacterial collection.</title>
        <authorList>
            <person name="Pauvert C."/>
            <person name="Hitch T.C.A."/>
            <person name="Clavel T."/>
        </authorList>
    </citation>
    <scope>NUCLEOTIDE SEQUENCE [LARGE SCALE GENOMIC DNA]</scope>
    <source>
        <strain evidence="1 2">CLA-AP-H27</strain>
    </source>
</reference>
<keyword evidence="2" id="KW-1185">Reference proteome</keyword>
<dbReference type="InterPro" id="IPR037126">
    <property type="entry name" value="PdaC/RsiV-like_sf"/>
</dbReference>
<dbReference type="Proteomes" id="UP001437460">
    <property type="component" value="Unassembled WGS sequence"/>
</dbReference>
<accession>A0ABV1HQF9</accession>
<dbReference type="EMBL" id="JBBMFJ010000056">
    <property type="protein sequence ID" value="MEQ2564567.1"/>
    <property type="molecule type" value="Genomic_DNA"/>
</dbReference>
<dbReference type="Gene3D" id="3.90.640.20">
    <property type="entry name" value="Heat-shock cognate protein, ATPase"/>
    <property type="match status" value="1"/>
</dbReference>
<gene>
    <name evidence="1" type="ORF">WMO41_15575</name>
</gene>
<protein>
    <submittedName>
        <fullName evidence="1">Uncharacterized protein</fullName>
    </submittedName>
</protein>
<comment type="caution">
    <text evidence="1">The sequence shown here is derived from an EMBL/GenBank/DDBJ whole genome shotgun (WGS) entry which is preliminary data.</text>
</comment>
<evidence type="ECO:0000313" key="1">
    <source>
        <dbReference type="EMBL" id="MEQ2564567.1"/>
    </source>
</evidence>